<dbReference type="Proteomes" id="UP000317238">
    <property type="component" value="Unassembled WGS sequence"/>
</dbReference>
<gene>
    <name evidence="1" type="ORF">Pan14r_54710</name>
</gene>
<dbReference type="AlphaFoldDB" id="A0A5C5XQL6"/>
<dbReference type="RefSeq" id="WP_197204131.1">
    <property type="nucleotide sequence ID" value="NZ_SJPL01000004.1"/>
</dbReference>
<proteinExistence type="predicted"/>
<keyword evidence="2" id="KW-1185">Reference proteome</keyword>
<accession>A0A5C5XQL6</accession>
<reference evidence="1 2" key="1">
    <citation type="submission" date="2019-02" db="EMBL/GenBank/DDBJ databases">
        <title>Deep-cultivation of Planctomycetes and their phenomic and genomic characterization uncovers novel biology.</title>
        <authorList>
            <person name="Wiegand S."/>
            <person name="Jogler M."/>
            <person name="Boedeker C."/>
            <person name="Pinto D."/>
            <person name="Vollmers J."/>
            <person name="Rivas-Marin E."/>
            <person name="Kohn T."/>
            <person name="Peeters S.H."/>
            <person name="Heuer A."/>
            <person name="Rast P."/>
            <person name="Oberbeckmann S."/>
            <person name="Bunk B."/>
            <person name="Jeske O."/>
            <person name="Meyerdierks A."/>
            <person name="Storesund J.E."/>
            <person name="Kallscheuer N."/>
            <person name="Luecker S."/>
            <person name="Lage O.M."/>
            <person name="Pohl T."/>
            <person name="Merkel B.J."/>
            <person name="Hornburger P."/>
            <person name="Mueller R.-W."/>
            <person name="Bruemmer F."/>
            <person name="Labrenz M."/>
            <person name="Spormann A.M."/>
            <person name="Op Den Camp H."/>
            <person name="Overmann J."/>
            <person name="Amann R."/>
            <person name="Jetten M.S.M."/>
            <person name="Mascher T."/>
            <person name="Medema M.H."/>
            <person name="Devos D.P."/>
            <person name="Kaster A.-K."/>
            <person name="Ovreas L."/>
            <person name="Rohde M."/>
            <person name="Galperin M.Y."/>
            <person name="Jogler C."/>
        </authorList>
    </citation>
    <scope>NUCLEOTIDE SEQUENCE [LARGE SCALE GENOMIC DNA]</scope>
    <source>
        <strain evidence="1 2">Pan14r</strain>
    </source>
</reference>
<evidence type="ECO:0000313" key="2">
    <source>
        <dbReference type="Proteomes" id="UP000317238"/>
    </source>
</evidence>
<organism evidence="1 2">
    <name type="scientific">Crateriforma conspicua</name>
    <dbReference type="NCBI Taxonomy" id="2527996"/>
    <lineage>
        <taxon>Bacteria</taxon>
        <taxon>Pseudomonadati</taxon>
        <taxon>Planctomycetota</taxon>
        <taxon>Planctomycetia</taxon>
        <taxon>Planctomycetales</taxon>
        <taxon>Planctomycetaceae</taxon>
        <taxon>Crateriforma</taxon>
    </lineage>
</organism>
<comment type="caution">
    <text evidence="1">The sequence shown here is derived from an EMBL/GenBank/DDBJ whole genome shotgun (WGS) entry which is preliminary data.</text>
</comment>
<name>A0A5C5XQL6_9PLAN</name>
<dbReference type="EMBL" id="SJPL01000004">
    <property type="protein sequence ID" value="TWT64928.1"/>
    <property type="molecule type" value="Genomic_DNA"/>
</dbReference>
<sequence length="50" mass="5722">MRVTIACNGAGLARFHKWNINLPGPLMRTVTRIKITYKPNPDALELFILR</sequence>
<protein>
    <submittedName>
        <fullName evidence="1">Uncharacterized protein</fullName>
    </submittedName>
</protein>
<evidence type="ECO:0000313" key="1">
    <source>
        <dbReference type="EMBL" id="TWT64928.1"/>
    </source>
</evidence>